<dbReference type="EMBL" id="UINC01022446">
    <property type="protein sequence ID" value="SVA92067.1"/>
    <property type="molecule type" value="Genomic_DNA"/>
</dbReference>
<gene>
    <name evidence="1" type="ORF">METZ01_LOCUS144921</name>
</gene>
<sequence>MFIVQPLIESPGAMPQPVIDIDELKRKKQILYRQIKELETDFSVGKLSQDDYQESRDILKRNVSDIIQQIRHTSS</sequence>
<name>A0A381ZTD3_9ZZZZ</name>
<dbReference type="AlphaFoldDB" id="A0A381ZTD3"/>
<reference evidence="1" key="1">
    <citation type="submission" date="2018-05" db="EMBL/GenBank/DDBJ databases">
        <authorList>
            <person name="Lanie J.A."/>
            <person name="Ng W.-L."/>
            <person name="Kazmierczak K.M."/>
            <person name="Andrzejewski T.M."/>
            <person name="Davidsen T.M."/>
            <person name="Wayne K.J."/>
            <person name="Tettelin H."/>
            <person name="Glass J.I."/>
            <person name="Rusch D."/>
            <person name="Podicherti R."/>
            <person name="Tsui H.-C.T."/>
            <person name="Winkler M.E."/>
        </authorList>
    </citation>
    <scope>NUCLEOTIDE SEQUENCE</scope>
</reference>
<proteinExistence type="predicted"/>
<protein>
    <submittedName>
        <fullName evidence="1">Uncharacterized protein</fullName>
    </submittedName>
</protein>
<accession>A0A381ZTD3</accession>
<evidence type="ECO:0000313" key="1">
    <source>
        <dbReference type="EMBL" id="SVA92067.1"/>
    </source>
</evidence>
<organism evidence="1">
    <name type="scientific">marine metagenome</name>
    <dbReference type="NCBI Taxonomy" id="408172"/>
    <lineage>
        <taxon>unclassified sequences</taxon>
        <taxon>metagenomes</taxon>
        <taxon>ecological metagenomes</taxon>
    </lineage>
</organism>